<dbReference type="UniPathway" id="UPA00214"/>
<proteinExistence type="inferred from homology"/>
<dbReference type="EMBL" id="CP007139">
    <property type="protein sequence ID" value="AIE87407.1"/>
    <property type="molecule type" value="Genomic_DNA"/>
</dbReference>
<comment type="cofactor">
    <cofactor evidence="2 10">
        <name>NAD(+)</name>
        <dbReference type="ChEBI" id="CHEBI:57540"/>
    </cofactor>
</comment>
<dbReference type="RefSeq" id="WP_038473443.1">
    <property type="nucleotide sequence ID" value="NZ_CP007139.1"/>
</dbReference>
<keyword evidence="7 10" id="KW-0520">NAD</keyword>
<dbReference type="AlphaFoldDB" id="A0A068NVK3"/>
<comment type="pathway">
    <text evidence="3 10">Carbohydrate metabolism; galactose metabolism.</text>
</comment>
<dbReference type="InterPro" id="IPR005886">
    <property type="entry name" value="UDP_G4E"/>
</dbReference>
<dbReference type="GO" id="GO:0033499">
    <property type="term" value="P:galactose catabolic process via UDP-galactose, Leloir pathway"/>
    <property type="evidence" value="ECO:0007669"/>
    <property type="project" value="TreeGrafter"/>
</dbReference>
<dbReference type="KEGG" id="fgi:OP10G_4039"/>
<reference evidence="12 13" key="1">
    <citation type="journal article" date="2014" name="PLoS ONE">
        <title>The first complete genome sequence of the class fimbriimonadia in the phylum armatimonadetes.</title>
        <authorList>
            <person name="Hu Z.Y."/>
            <person name="Wang Y.Z."/>
            <person name="Im W.T."/>
            <person name="Wang S.Y."/>
            <person name="Zhao G.P."/>
            <person name="Zheng H.J."/>
            <person name="Quan Z.X."/>
        </authorList>
    </citation>
    <scope>NUCLEOTIDE SEQUENCE [LARGE SCALE GENOMIC DNA]</scope>
    <source>
        <strain evidence="12">Gsoil 348</strain>
    </source>
</reference>
<dbReference type="Gene3D" id="3.90.25.10">
    <property type="entry name" value="UDP-galactose 4-epimerase, domain 1"/>
    <property type="match status" value="1"/>
</dbReference>
<sequence length="327" mass="36079">MILVLGGAGYIGSHMLKLLRETGESHLVFDNFEEGHREALLGSPYVQGDLRNRDDLRKLFADHPDIDVVMHFAAYIAVGESVEQPGKYFTNNTTAVIGLLEEMRAAGIGKFVFSSTAAIFGEPHYVPIDEAHPKDPTSPYGDSKLMVERILKAFDVAHGFKSVCLRYFNAAGADPENRIGEDHHPETHLIPVAILAAMGKKPSLKVFGTDYDTPDGTCVRDYIHVLDLAQAHLLAVKHLRAGGDSRQYNLGNGQGFTVRQVIDAVEHATGLKVPNEEAPRRAGDPAKLIASSDRIRADWGWNPQYGDLKVIVEHAWNWHKTHPEGYA</sequence>
<evidence type="ECO:0000313" key="13">
    <source>
        <dbReference type="Proteomes" id="UP000027982"/>
    </source>
</evidence>
<dbReference type="EC" id="5.1.3.2" evidence="5 10"/>
<accession>A0A068NVK3</accession>
<evidence type="ECO:0000256" key="8">
    <source>
        <dbReference type="ARBA" id="ARBA00023235"/>
    </source>
</evidence>
<evidence type="ECO:0000313" key="12">
    <source>
        <dbReference type="EMBL" id="AIE87407.1"/>
    </source>
</evidence>
<dbReference type="STRING" id="661478.OP10G_4039"/>
<comment type="subunit">
    <text evidence="10">Homodimer.</text>
</comment>
<evidence type="ECO:0000256" key="4">
    <source>
        <dbReference type="ARBA" id="ARBA00007637"/>
    </source>
</evidence>
<evidence type="ECO:0000256" key="2">
    <source>
        <dbReference type="ARBA" id="ARBA00001911"/>
    </source>
</evidence>
<evidence type="ECO:0000256" key="3">
    <source>
        <dbReference type="ARBA" id="ARBA00004947"/>
    </source>
</evidence>
<dbReference type="Pfam" id="PF01370">
    <property type="entry name" value="Epimerase"/>
    <property type="match status" value="1"/>
</dbReference>
<dbReference type="PANTHER" id="PTHR43725:SF53">
    <property type="entry name" value="UDP-ARABINOSE 4-EPIMERASE 1"/>
    <property type="match status" value="1"/>
</dbReference>
<evidence type="ECO:0000259" key="11">
    <source>
        <dbReference type="Pfam" id="PF01370"/>
    </source>
</evidence>
<dbReference type="Proteomes" id="UP000027982">
    <property type="component" value="Chromosome"/>
</dbReference>
<dbReference type="CDD" id="cd05247">
    <property type="entry name" value="UDP_G4E_1_SDR_e"/>
    <property type="match status" value="1"/>
</dbReference>
<comment type="catalytic activity">
    <reaction evidence="1 10">
        <text>UDP-alpha-D-glucose = UDP-alpha-D-galactose</text>
        <dbReference type="Rhea" id="RHEA:22168"/>
        <dbReference type="ChEBI" id="CHEBI:58885"/>
        <dbReference type="ChEBI" id="CHEBI:66914"/>
        <dbReference type="EC" id="5.1.3.2"/>
    </reaction>
</comment>
<evidence type="ECO:0000256" key="6">
    <source>
        <dbReference type="ARBA" id="ARBA00018569"/>
    </source>
</evidence>
<protein>
    <recommendedName>
        <fullName evidence="6 10">UDP-glucose 4-epimerase</fullName>
        <ecNumber evidence="5 10">5.1.3.2</ecNumber>
    </recommendedName>
</protein>
<evidence type="ECO:0000256" key="1">
    <source>
        <dbReference type="ARBA" id="ARBA00000083"/>
    </source>
</evidence>
<feature type="domain" description="NAD-dependent epimerase/dehydratase" evidence="11">
    <location>
        <begin position="2"/>
        <end position="251"/>
    </location>
</feature>
<gene>
    <name evidence="12" type="ORF">OP10G_4039</name>
</gene>
<evidence type="ECO:0000256" key="5">
    <source>
        <dbReference type="ARBA" id="ARBA00013189"/>
    </source>
</evidence>
<dbReference type="SUPFAM" id="SSF51735">
    <property type="entry name" value="NAD(P)-binding Rossmann-fold domains"/>
    <property type="match status" value="1"/>
</dbReference>
<dbReference type="eggNOG" id="COG1087">
    <property type="taxonomic scope" value="Bacteria"/>
</dbReference>
<dbReference type="NCBIfam" id="TIGR01179">
    <property type="entry name" value="galE"/>
    <property type="match status" value="1"/>
</dbReference>
<dbReference type="Gene3D" id="3.40.50.720">
    <property type="entry name" value="NAD(P)-binding Rossmann-like Domain"/>
    <property type="match status" value="1"/>
</dbReference>
<keyword evidence="13" id="KW-1185">Reference proteome</keyword>
<evidence type="ECO:0000256" key="9">
    <source>
        <dbReference type="ARBA" id="ARBA00023277"/>
    </source>
</evidence>
<dbReference type="InterPro" id="IPR036291">
    <property type="entry name" value="NAD(P)-bd_dom_sf"/>
</dbReference>
<comment type="similarity">
    <text evidence="4 10">Belongs to the NAD(P)-dependent epimerase/dehydratase family.</text>
</comment>
<keyword evidence="9 10" id="KW-0119">Carbohydrate metabolism</keyword>
<name>A0A068NVK3_FIMGI</name>
<dbReference type="OrthoDB" id="9803010at2"/>
<dbReference type="HOGENOM" id="CLU_007383_1_10_0"/>
<evidence type="ECO:0000256" key="10">
    <source>
        <dbReference type="RuleBase" id="RU366046"/>
    </source>
</evidence>
<evidence type="ECO:0000256" key="7">
    <source>
        <dbReference type="ARBA" id="ARBA00023027"/>
    </source>
</evidence>
<dbReference type="GO" id="GO:0003978">
    <property type="term" value="F:UDP-glucose 4-epimerase activity"/>
    <property type="evidence" value="ECO:0007669"/>
    <property type="project" value="UniProtKB-UniRule"/>
</dbReference>
<organism evidence="12 13">
    <name type="scientific">Fimbriimonas ginsengisoli Gsoil 348</name>
    <dbReference type="NCBI Taxonomy" id="661478"/>
    <lineage>
        <taxon>Bacteria</taxon>
        <taxon>Bacillati</taxon>
        <taxon>Armatimonadota</taxon>
        <taxon>Fimbriimonadia</taxon>
        <taxon>Fimbriimonadales</taxon>
        <taxon>Fimbriimonadaceae</taxon>
        <taxon>Fimbriimonas</taxon>
    </lineage>
</organism>
<keyword evidence="8 10" id="KW-0413">Isomerase</keyword>
<dbReference type="InterPro" id="IPR001509">
    <property type="entry name" value="Epimerase_deHydtase"/>
</dbReference>
<dbReference type="PANTHER" id="PTHR43725">
    <property type="entry name" value="UDP-GLUCOSE 4-EPIMERASE"/>
    <property type="match status" value="1"/>
</dbReference>